<proteinExistence type="predicted"/>
<accession>A0ABT9PEU5</accession>
<comment type="caution">
    <text evidence="1">The sequence shown here is derived from an EMBL/GenBank/DDBJ whole genome shotgun (WGS) entry which is preliminary data.</text>
</comment>
<organism evidence="1 2">
    <name type="scientific">Kineosporia succinea</name>
    <dbReference type="NCBI Taxonomy" id="84632"/>
    <lineage>
        <taxon>Bacteria</taxon>
        <taxon>Bacillati</taxon>
        <taxon>Actinomycetota</taxon>
        <taxon>Actinomycetes</taxon>
        <taxon>Kineosporiales</taxon>
        <taxon>Kineosporiaceae</taxon>
        <taxon>Kineosporia</taxon>
    </lineage>
</organism>
<dbReference type="Proteomes" id="UP001235712">
    <property type="component" value="Unassembled WGS sequence"/>
</dbReference>
<protein>
    <submittedName>
        <fullName evidence="1">Uncharacterized protein</fullName>
    </submittedName>
</protein>
<evidence type="ECO:0000313" key="1">
    <source>
        <dbReference type="EMBL" id="MDP9831223.1"/>
    </source>
</evidence>
<dbReference type="EMBL" id="JAUSQZ010000001">
    <property type="protein sequence ID" value="MDP9831223.1"/>
    <property type="molecule type" value="Genomic_DNA"/>
</dbReference>
<keyword evidence="2" id="KW-1185">Reference proteome</keyword>
<gene>
    <name evidence="1" type="ORF">J2S57_006972</name>
</gene>
<evidence type="ECO:0000313" key="2">
    <source>
        <dbReference type="Proteomes" id="UP001235712"/>
    </source>
</evidence>
<sequence length="94" mass="10213">MIVRASAEGVVLDDAQNLKALSLVLEGDGARARAAGIGDWTDEAHLAVPAPELVRLAGELGRDPMWRRDFDAMIDYARSKGWVDDAGRVRMHVA</sequence>
<name>A0ABT9PEU5_9ACTN</name>
<dbReference type="RefSeq" id="WP_307250784.1">
    <property type="nucleotide sequence ID" value="NZ_JAUSQZ010000001.1"/>
</dbReference>
<reference evidence="1 2" key="1">
    <citation type="submission" date="2023-07" db="EMBL/GenBank/DDBJ databases">
        <title>Sequencing the genomes of 1000 actinobacteria strains.</title>
        <authorList>
            <person name="Klenk H.-P."/>
        </authorList>
    </citation>
    <scope>NUCLEOTIDE SEQUENCE [LARGE SCALE GENOMIC DNA]</scope>
    <source>
        <strain evidence="1 2">DSM 44388</strain>
    </source>
</reference>